<sequence>MPAITPSLWFDMNAEEAIEFYASVFPDTEVGEMLRGPDGVAITGDFTLQGRTFNAINGGPQFPFTEAVSFIVNCADQAECDRYWDALLAGGGEPSRCGWLKDRFGLSWQIVPTEFYDLVSDPDTAQQVMDALMPMEKIDLAVLRAARDGA</sequence>
<gene>
    <name evidence="2" type="ORF">GCM10025865_10680</name>
</gene>
<reference evidence="3" key="1">
    <citation type="journal article" date="2019" name="Int. J. Syst. Evol. Microbiol.">
        <title>The Global Catalogue of Microorganisms (GCM) 10K type strain sequencing project: providing services to taxonomists for standard genome sequencing and annotation.</title>
        <authorList>
            <consortium name="The Broad Institute Genomics Platform"/>
            <consortium name="The Broad Institute Genome Sequencing Center for Infectious Disease"/>
            <person name="Wu L."/>
            <person name="Ma J."/>
        </authorList>
    </citation>
    <scope>NUCLEOTIDE SEQUENCE [LARGE SCALE GENOMIC DNA]</scope>
    <source>
        <strain evidence="3">NBRC 108565</strain>
    </source>
</reference>
<dbReference type="SUPFAM" id="SSF54593">
    <property type="entry name" value="Glyoxalase/Bleomycin resistance protein/Dihydroxybiphenyl dioxygenase"/>
    <property type="match status" value="1"/>
</dbReference>
<dbReference type="Gene3D" id="3.10.180.10">
    <property type="entry name" value="2,3-Dihydroxybiphenyl 1,2-Dioxygenase, domain 1"/>
    <property type="match status" value="1"/>
</dbReference>
<dbReference type="Proteomes" id="UP001321475">
    <property type="component" value="Chromosome"/>
</dbReference>
<keyword evidence="3" id="KW-1185">Reference proteome</keyword>
<organism evidence="2 3">
    <name type="scientific">Paraoerskovia sediminicola</name>
    <dbReference type="NCBI Taxonomy" id="1138587"/>
    <lineage>
        <taxon>Bacteria</taxon>
        <taxon>Bacillati</taxon>
        <taxon>Actinomycetota</taxon>
        <taxon>Actinomycetes</taxon>
        <taxon>Micrococcales</taxon>
        <taxon>Cellulomonadaceae</taxon>
        <taxon>Paraoerskovia</taxon>
    </lineage>
</organism>
<proteinExistence type="predicted"/>
<dbReference type="PANTHER" id="PTHR33990">
    <property type="entry name" value="PROTEIN YJDN-RELATED"/>
    <property type="match status" value="1"/>
</dbReference>
<dbReference type="Pfam" id="PF06983">
    <property type="entry name" value="3-dmu-9_3-mt"/>
    <property type="match status" value="1"/>
</dbReference>
<name>A0ABN6XAG5_9CELL</name>
<dbReference type="InterPro" id="IPR009725">
    <property type="entry name" value="3_dmu_93_MTrfase"/>
</dbReference>
<dbReference type="InterPro" id="IPR029068">
    <property type="entry name" value="Glyas_Bleomycin-R_OHBP_Dase"/>
</dbReference>
<evidence type="ECO:0000313" key="2">
    <source>
        <dbReference type="EMBL" id="BDZ41769.1"/>
    </source>
</evidence>
<dbReference type="PIRSF" id="PIRSF021700">
    <property type="entry name" value="3_dmu_93_MTrfase"/>
    <property type="match status" value="1"/>
</dbReference>
<dbReference type="RefSeq" id="WP_286218860.1">
    <property type="nucleotide sequence ID" value="NZ_AP027729.1"/>
</dbReference>
<evidence type="ECO:0000259" key="1">
    <source>
        <dbReference type="Pfam" id="PF06983"/>
    </source>
</evidence>
<dbReference type="InterPro" id="IPR028973">
    <property type="entry name" value="PhnB-like"/>
</dbReference>
<dbReference type="CDD" id="cd06588">
    <property type="entry name" value="PhnB_like"/>
    <property type="match status" value="1"/>
</dbReference>
<accession>A0ABN6XAG5</accession>
<protein>
    <submittedName>
        <fullName evidence="2">3-demethylubiquinone-9 3-methyltransferase</fullName>
    </submittedName>
</protein>
<dbReference type="EMBL" id="AP027729">
    <property type="protein sequence ID" value="BDZ41769.1"/>
    <property type="molecule type" value="Genomic_DNA"/>
</dbReference>
<feature type="domain" description="PhnB-like" evidence="1">
    <location>
        <begin position="3"/>
        <end position="111"/>
    </location>
</feature>
<evidence type="ECO:0000313" key="3">
    <source>
        <dbReference type="Proteomes" id="UP001321475"/>
    </source>
</evidence>